<evidence type="ECO:0000313" key="2">
    <source>
        <dbReference type="Proteomes" id="UP000193309"/>
    </source>
</evidence>
<sequence>MDDLVDEVIIDDAWIADELPQIHDRKFDIECATALLDAVKKFPSQAFLRPLACLLEFGFKLSNLLLD</sequence>
<proteinExistence type="predicted"/>
<dbReference type="Proteomes" id="UP000193309">
    <property type="component" value="Unassembled WGS sequence"/>
</dbReference>
<name>A0A1X7HXV0_9CORY</name>
<organism evidence="1 2">
    <name type="scientific">Corynebacterium pollutisoli</name>
    <dbReference type="NCBI Taxonomy" id="1610489"/>
    <lineage>
        <taxon>Bacteria</taxon>
        <taxon>Bacillati</taxon>
        <taxon>Actinomycetota</taxon>
        <taxon>Actinomycetes</taxon>
        <taxon>Mycobacteriales</taxon>
        <taxon>Corynebacteriaceae</taxon>
        <taxon>Corynebacterium</taxon>
    </lineage>
</organism>
<keyword evidence="2" id="KW-1185">Reference proteome</keyword>
<gene>
    <name evidence="1" type="ORF">SAMN06295981_0200</name>
</gene>
<dbReference type="AlphaFoldDB" id="A0A1X7HXV0"/>
<reference evidence="2" key="1">
    <citation type="submission" date="2017-04" db="EMBL/GenBank/DDBJ databases">
        <authorList>
            <person name="Varghese N."/>
            <person name="Submissions S."/>
        </authorList>
    </citation>
    <scope>NUCLEOTIDE SEQUENCE [LARGE SCALE GENOMIC DNA]</scope>
    <source>
        <strain evidence="2">VDS</strain>
    </source>
</reference>
<protein>
    <submittedName>
        <fullName evidence="1">Uncharacterized protein</fullName>
    </submittedName>
</protein>
<accession>A0A1X7HXV0</accession>
<evidence type="ECO:0000313" key="1">
    <source>
        <dbReference type="EMBL" id="SMG06806.1"/>
    </source>
</evidence>
<dbReference type="EMBL" id="FXAR01000001">
    <property type="protein sequence ID" value="SMG06806.1"/>
    <property type="molecule type" value="Genomic_DNA"/>
</dbReference>